<dbReference type="SUPFAM" id="SSF47413">
    <property type="entry name" value="lambda repressor-like DNA-binding domains"/>
    <property type="match status" value="1"/>
</dbReference>
<gene>
    <name evidence="2" type="ORF">Alo02nite_23270</name>
    <name evidence="3" type="ORF">BJ964_006980</name>
</gene>
<feature type="domain" description="HTH cro/C1-type" evidence="1">
    <location>
        <begin position="20"/>
        <end position="74"/>
    </location>
</feature>
<keyword evidence="5" id="KW-1185">Reference proteome</keyword>
<dbReference type="GO" id="GO:0003677">
    <property type="term" value="F:DNA binding"/>
    <property type="evidence" value="ECO:0007669"/>
    <property type="project" value="InterPro"/>
</dbReference>
<dbReference type="InterPro" id="IPR001387">
    <property type="entry name" value="Cro/C1-type_HTH"/>
</dbReference>
<reference evidence="3 4" key="1">
    <citation type="submission" date="2020-08" db="EMBL/GenBank/DDBJ databases">
        <title>Sequencing the genomes of 1000 actinobacteria strains.</title>
        <authorList>
            <person name="Klenk H.-P."/>
        </authorList>
    </citation>
    <scope>NUCLEOTIDE SEQUENCE [LARGE SCALE GENOMIC DNA]</scope>
    <source>
        <strain evidence="3 4">DSM 43150</strain>
    </source>
</reference>
<dbReference type="PROSITE" id="PS50943">
    <property type="entry name" value="HTH_CROC1"/>
    <property type="match status" value="1"/>
</dbReference>
<dbReference type="AlphaFoldDB" id="A0A7W7HLP3"/>
<dbReference type="SMART" id="SM00530">
    <property type="entry name" value="HTH_XRE"/>
    <property type="match status" value="1"/>
</dbReference>
<dbReference type="RefSeq" id="WP_188124595.1">
    <property type="nucleotide sequence ID" value="NZ_BOMP01000034.1"/>
</dbReference>
<reference evidence="2 5" key="2">
    <citation type="submission" date="2021-01" db="EMBL/GenBank/DDBJ databases">
        <title>Whole genome shotgun sequence of Actinoplanes lobatus NBRC 12513.</title>
        <authorList>
            <person name="Komaki H."/>
            <person name="Tamura T."/>
        </authorList>
    </citation>
    <scope>NUCLEOTIDE SEQUENCE [LARGE SCALE GENOMIC DNA]</scope>
    <source>
        <strain evidence="2 5">NBRC 12513</strain>
    </source>
</reference>
<sequence>MSGSSDPSGQATDEPVGVVLARLRKSKRIPGQALGERVGMSQAKISRLETGAVAAEPADVRLLAEELGLPPDEVDQLVTRAEHADNRLTDWRPAHLGLAERQRDLRQLEVSTMEHRVFQPAVVPGLLQTSEYARAVMSDLHTELDDARVADSAVAVSEAVTARMHRNQILLLPDRAFVFLITEAVLRNRIGSPAEMIAQIGRIREVAAYPNVTLRLVPDDAEWPIAPYHGFYLADDRCVLVDLFTTSMVSRGRRIVRSYRRVFDSIERVATTDVEPALDRYQTHYARMLLNAE</sequence>
<dbReference type="Gene3D" id="1.10.260.40">
    <property type="entry name" value="lambda repressor-like DNA-binding domains"/>
    <property type="match status" value="1"/>
</dbReference>
<evidence type="ECO:0000313" key="4">
    <source>
        <dbReference type="Proteomes" id="UP000590511"/>
    </source>
</evidence>
<dbReference type="EMBL" id="JACHNC010000001">
    <property type="protein sequence ID" value="MBB4752819.1"/>
    <property type="molecule type" value="Genomic_DNA"/>
</dbReference>
<comment type="caution">
    <text evidence="3">The sequence shown here is derived from an EMBL/GenBank/DDBJ whole genome shotgun (WGS) entry which is preliminary data.</text>
</comment>
<dbReference type="Proteomes" id="UP000590511">
    <property type="component" value="Unassembled WGS sequence"/>
</dbReference>
<accession>A0A7W7HLP3</accession>
<evidence type="ECO:0000313" key="3">
    <source>
        <dbReference type="EMBL" id="MBB4752819.1"/>
    </source>
</evidence>
<organism evidence="3 4">
    <name type="scientific">Actinoplanes lobatus</name>
    <dbReference type="NCBI Taxonomy" id="113568"/>
    <lineage>
        <taxon>Bacteria</taxon>
        <taxon>Bacillati</taxon>
        <taxon>Actinomycetota</taxon>
        <taxon>Actinomycetes</taxon>
        <taxon>Micromonosporales</taxon>
        <taxon>Micromonosporaceae</taxon>
        <taxon>Actinoplanes</taxon>
    </lineage>
</organism>
<dbReference type="InterPro" id="IPR043917">
    <property type="entry name" value="DUF5753"/>
</dbReference>
<dbReference type="Pfam" id="PF13560">
    <property type="entry name" value="HTH_31"/>
    <property type="match status" value="1"/>
</dbReference>
<proteinExistence type="predicted"/>
<dbReference type="Pfam" id="PF19054">
    <property type="entry name" value="DUF5753"/>
    <property type="match status" value="1"/>
</dbReference>
<dbReference type="InterPro" id="IPR010982">
    <property type="entry name" value="Lambda_DNA-bd_dom_sf"/>
</dbReference>
<dbReference type="Proteomes" id="UP000631312">
    <property type="component" value="Unassembled WGS sequence"/>
</dbReference>
<dbReference type="EMBL" id="BOMP01000034">
    <property type="protein sequence ID" value="GIE39429.1"/>
    <property type="molecule type" value="Genomic_DNA"/>
</dbReference>
<evidence type="ECO:0000313" key="5">
    <source>
        <dbReference type="Proteomes" id="UP000631312"/>
    </source>
</evidence>
<dbReference type="CDD" id="cd00093">
    <property type="entry name" value="HTH_XRE"/>
    <property type="match status" value="1"/>
</dbReference>
<name>A0A7W7HLP3_9ACTN</name>
<evidence type="ECO:0000313" key="2">
    <source>
        <dbReference type="EMBL" id="GIE39429.1"/>
    </source>
</evidence>
<evidence type="ECO:0000259" key="1">
    <source>
        <dbReference type="PROSITE" id="PS50943"/>
    </source>
</evidence>
<protein>
    <submittedName>
        <fullName evidence="2 3">Transcriptional regulator</fullName>
    </submittedName>
</protein>